<evidence type="ECO:0000256" key="1">
    <source>
        <dbReference type="SAM" id="SignalP"/>
    </source>
</evidence>
<dbReference type="PANTHER" id="PTHR28090">
    <property type="entry name" value="PROTEIN ROT1"/>
    <property type="match status" value="1"/>
</dbReference>
<proteinExistence type="predicted"/>
<sequence>MLLSTLFATALSAPLVFGQVTYDSDHNVTSLRGTWGMSAEGHVLTGPEFYNPLTRAFTFPESFKNLNSWVWTYSFTDNGFWERCTYQPLLAVGEDCEDEGANLFYQHGTYELLSNGSIALTPFANDGTLEVQNKCVTNNGTQPYGEPSLIESWSITEDHARGPVLHLDLPHLPGFKLPLVYDPPRMLPTYQINNDTQSA</sequence>
<dbReference type="GO" id="GO:0005789">
    <property type="term" value="C:endoplasmic reticulum membrane"/>
    <property type="evidence" value="ECO:0007669"/>
    <property type="project" value="TreeGrafter"/>
</dbReference>
<comment type="caution">
    <text evidence="3">The sequence shown here is derived from an EMBL/GenBank/DDBJ whole genome shotgun (WGS) entry which is preliminary data.</text>
</comment>
<organism evidence="3 4">
    <name type="scientific">Rhizoctonia solani</name>
    <dbReference type="NCBI Taxonomy" id="456999"/>
    <lineage>
        <taxon>Eukaryota</taxon>
        <taxon>Fungi</taxon>
        <taxon>Dikarya</taxon>
        <taxon>Basidiomycota</taxon>
        <taxon>Agaricomycotina</taxon>
        <taxon>Agaricomycetes</taxon>
        <taxon>Cantharellales</taxon>
        <taxon>Ceratobasidiaceae</taxon>
        <taxon>Rhizoctonia</taxon>
    </lineage>
</organism>
<accession>A0A8H3C8I2</accession>
<dbReference type="Proteomes" id="UP000663861">
    <property type="component" value="Unassembled WGS sequence"/>
</dbReference>
<dbReference type="Proteomes" id="UP000663888">
    <property type="component" value="Unassembled WGS sequence"/>
</dbReference>
<evidence type="ECO:0000313" key="3">
    <source>
        <dbReference type="EMBL" id="CAE6477884.1"/>
    </source>
</evidence>
<feature type="chain" id="PRO_5035704769" description="Protein ROT1" evidence="1">
    <location>
        <begin position="19"/>
        <end position="199"/>
    </location>
</feature>
<name>A0A8H3C8I2_9AGAM</name>
<dbReference type="AlphaFoldDB" id="A0A8H3C8I2"/>
<protein>
    <recommendedName>
        <fullName evidence="5">Protein ROT1</fullName>
    </recommendedName>
</protein>
<dbReference type="Pfam" id="PF10681">
    <property type="entry name" value="Rot1"/>
    <property type="match status" value="1"/>
</dbReference>
<reference evidence="3" key="1">
    <citation type="submission" date="2021-01" db="EMBL/GenBank/DDBJ databases">
        <authorList>
            <person name="Kaushik A."/>
        </authorList>
    </citation>
    <scope>NUCLEOTIDE SEQUENCE</scope>
    <source>
        <strain evidence="2">AG4-R118</strain>
        <strain evidence="3">AG4-RS23</strain>
    </source>
</reference>
<dbReference type="PANTHER" id="PTHR28090:SF2">
    <property type="entry name" value="PROTEIN ROT1"/>
    <property type="match status" value="1"/>
</dbReference>
<gene>
    <name evidence="2" type="ORF">RDB_LOCUS48179</name>
    <name evidence="3" type="ORF">RDB_LOCUS93682</name>
</gene>
<dbReference type="GO" id="GO:0051082">
    <property type="term" value="F:unfolded protein binding"/>
    <property type="evidence" value="ECO:0007669"/>
    <property type="project" value="TreeGrafter"/>
</dbReference>
<keyword evidence="1" id="KW-0732">Signal</keyword>
<dbReference type="EMBL" id="CAJMWX010000939">
    <property type="protein sequence ID" value="CAE6439648.1"/>
    <property type="molecule type" value="Genomic_DNA"/>
</dbReference>
<evidence type="ECO:0000313" key="2">
    <source>
        <dbReference type="EMBL" id="CAE6439648.1"/>
    </source>
</evidence>
<evidence type="ECO:0000313" key="4">
    <source>
        <dbReference type="Proteomes" id="UP000663861"/>
    </source>
</evidence>
<dbReference type="InterPro" id="IPR019623">
    <property type="entry name" value="Rot1"/>
</dbReference>
<evidence type="ECO:0008006" key="5">
    <source>
        <dbReference type="Google" id="ProtNLM"/>
    </source>
</evidence>
<dbReference type="GO" id="GO:0006458">
    <property type="term" value="P:'de novo' protein folding"/>
    <property type="evidence" value="ECO:0007669"/>
    <property type="project" value="InterPro"/>
</dbReference>
<feature type="signal peptide" evidence="1">
    <location>
        <begin position="1"/>
        <end position="18"/>
    </location>
</feature>
<dbReference type="EMBL" id="CAJMWY010001904">
    <property type="protein sequence ID" value="CAE6477884.1"/>
    <property type="molecule type" value="Genomic_DNA"/>
</dbReference>